<dbReference type="EMBL" id="CP002514">
    <property type="protein sequence ID" value="AEP11206.1"/>
    <property type="molecule type" value="Genomic_DNA"/>
</dbReference>
<sequence>MSAPYRQRFWTGSLFIACLVCSPLLVPAQEGATSPKPATPKAAKKRVKAKPTTEENTSPVTNPADLPLGVQDNLAEARRLQEQYRREEAARRRAEAEARKKGLPWPPPEETSPEQPATPSPSIAPQTVSQPAPPPEEETPPPPTTPPVEQQMTTPQPESQSGNGAQDAKPAPPALPAGGKTIIRTWPQVRKTTKPSPPQ</sequence>
<evidence type="ECO:0000313" key="3">
    <source>
        <dbReference type="EMBL" id="AEP11206.1"/>
    </source>
</evidence>
<keyword evidence="4" id="KW-1185">Reference proteome</keyword>
<feature type="region of interest" description="Disordered" evidence="1">
    <location>
        <begin position="30"/>
        <end position="199"/>
    </location>
</feature>
<keyword evidence="2" id="KW-0732">Signal</keyword>
<evidence type="ECO:0000256" key="1">
    <source>
        <dbReference type="SAM" id="MobiDB-lite"/>
    </source>
</evidence>
<accession>G2LHZ0</accession>
<feature type="signal peptide" evidence="2">
    <location>
        <begin position="1"/>
        <end position="28"/>
    </location>
</feature>
<dbReference type="STRING" id="981222.Cabther_A0445"/>
<name>G2LHZ0_CHLTF</name>
<dbReference type="OrthoDB" id="10003900at2"/>
<dbReference type="RefSeq" id="WP_014098944.1">
    <property type="nucleotide sequence ID" value="NC_016024.1"/>
</dbReference>
<dbReference type="Proteomes" id="UP000006791">
    <property type="component" value="Chromosome 1"/>
</dbReference>
<dbReference type="AlphaFoldDB" id="G2LHZ0"/>
<feature type="compositionally biased region" description="Low complexity" evidence="1">
    <location>
        <begin position="32"/>
        <end position="41"/>
    </location>
</feature>
<feature type="compositionally biased region" description="Polar residues" evidence="1">
    <location>
        <begin position="113"/>
        <end position="129"/>
    </location>
</feature>
<organism evidence="3 4">
    <name type="scientific">Chloracidobacterium thermophilum (strain B)</name>
    <dbReference type="NCBI Taxonomy" id="981222"/>
    <lineage>
        <taxon>Bacteria</taxon>
        <taxon>Pseudomonadati</taxon>
        <taxon>Acidobacteriota</taxon>
        <taxon>Terriglobia</taxon>
        <taxon>Terriglobales</taxon>
        <taxon>Acidobacteriaceae</taxon>
        <taxon>Chloracidobacterium</taxon>
    </lineage>
</organism>
<reference evidence="3 4" key="1">
    <citation type="journal article" date="2012" name="Environ. Microbiol.">
        <title>Complete genome of Candidatus Chloracidobacterium thermophilum, a chlorophyll-based photoheterotroph belonging to the phylum Acidobacteria.</title>
        <authorList>
            <person name="Garcia Costas A.M."/>
            <person name="Liu Z."/>
            <person name="Tomsho L.P."/>
            <person name="Schuster S.C."/>
            <person name="Ward D.M."/>
            <person name="Bryant D.A."/>
        </authorList>
    </citation>
    <scope>NUCLEOTIDE SEQUENCE [LARGE SCALE GENOMIC DNA]</scope>
    <source>
        <strain evidence="3 4">B</strain>
    </source>
</reference>
<proteinExistence type="predicted"/>
<gene>
    <name evidence="3" type="ordered locus">Cabther_A0445</name>
</gene>
<protein>
    <submittedName>
        <fullName evidence="3">Uncharacterized protein</fullName>
    </submittedName>
</protein>
<feature type="chain" id="PRO_5003433056" evidence="2">
    <location>
        <begin position="29"/>
        <end position="199"/>
    </location>
</feature>
<dbReference type="HOGENOM" id="CLU_1370067_0_0_0"/>
<evidence type="ECO:0000313" key="4">
    <source>
        <dbReference type="Proteomes" id="UP000006791"/>
    </source>
</evidence>
<dbReference type="KEGG" id="ctm:Cabther_A0445"/>
<feature type="compositionally biased region" description="Basic and acidic residues" evidence="1">
    <location>
        <begin position="75"/>
        <end position="100"/>
    </location>
</feature>
<evidence type="ECO:0000256" key="2">
    <source>
        <dbReference type="SAM" id="SignalP"/>
    </source>
</evidence>
<feature type="compositionally biased region" description="Low complexity" evidence="1">
    <location>
        <begin position="147"/>
        <end position="158"/>
    </location>
</feature>